<sequence>MLFINPGGPGGSGTAAVVSSGPVLNKILKGRYDILSWDPRGVNMTTPPLECYPTEYDEYMSELLSSHVGLPFQARGEGGDDAELALLKKVDAYYRSAFVVRDMVRILEAIGEDERGLQYWGFSYGTILGATFSAMFPDKVHRVLLDGVSSARLYTTDMFDWGRSGMDDTNKVWTGFLSSCAKAGPDRCTLAKGNDTESSIRQRFDKMVDSLIEQPVRI</sequence>
<dbReference type="OrthoDB" id="425534at2759"/>
<organism evidence="4 5">
    <name type="scientific">Calocera viscosa (strain TUFC12733)</name>
    <dbReference type="NCBI Taxonomy" id="1330018"/>
    <lineage>
        <taxon>Eukaryota</taxon>
        <taxon>Fungi</taxon>
        <taxon>Dikarya</taxon>
        <taxon>Basidiomycota</taxon>
        <taxon>Agaricomycotina</taxon>
        <taxon>Dacrymycetes</taxon>
        <taxon>Dacrymycetales</taxon>
        <taxon>Dacrymycetaceae</taxon>
        <taxon>Calocera</taxon>
    </lineage>
</organism>
<evidence type="ECO:0000313" key="4">
    <source>
        <dbReference type="EMBL" id="KZO89839.1"/>
    </source>
</evidence>
<keyword evidence="5" id="KW-1185">Reference proteome</keyword>
<evidence type="ECO:0000256" key="2">
    <source>
        <dbReference type="ARBA" id="ARBA00022801"/>
    </source>
</evidence>
<reference evidence="4 5" key="1">
    <citation type="journal article" date="2016" name="Mol. Biol. Evol.">
        <title>Comparative Genomics of Early-Diverging Mushroom-Forming Fungi Provides Insights into the Origins of Lignocellulose Decay Capabilities.</title>
        <authorList>
            <person name="Nagy L.G."/>
            <person name="Riley R."/>
            <person name="Tritt A."/>
            <person name="Adam C."/>
            <person name="Daum C."/>
            <person name="Floudas D."/>
            <person name="Sun H."/>
            <person name="Yadav J.S."/>
            <person name="Pangilinan J."/>
            <person name="Larsson K.H."/>
            <person name="Matsuura K."/>
            <person name="Barry K."/>
            <person name="Labutti K."/>
            <person name="Kuo R."/>
            <person name="Ohm R.A."/>
            <person name="Bhattacharya S.S."/>
            <person name="Shirouzu T."/>
            <person name="Yoshinaga Y."/>
            <person name="Martin F.M."/>
            <person name="Grigoriev I.V."/>
            <person name="Hibbett D.S."/>
        </authorList>
    </citation>
    <scope>NUCLEOTIDE SEQUENCE [LARGE SCALE GENOMIC DNA]</scope>
    <source>
        <strain evidence="4 5">TUFC12733</strain>
    </source>
</reference>
<proteinExistence type="inferred from homology"/>
<comment type="similarity">
    <text evidence="1">Belongs to the peptidase S33 family.</text>
</comment>
<dbReference type="Pfam" id="PF00561">
    <property type="entry name" value="Abhydrolase_1"/>
    <property type="match status" value="1"/>
</dbReference>
<dbReference type="PANTHER" id="PTHR43248">
    <property type="entry name" value="2-SUCCINYL-6-HYDROXY-2,4-CYCLOHEXADIENE-1-CARBOXYLATE SYNTHASE"/>
    <property type="match status" value="1"/>
</dbReference>
<dbReference type="Gene3D" id="3.40.50.1820">
    <property type="entry name" value="alpha/beta hydrolase"/>
    <property type="match status" value="1"/>
</dbReference>
<keyword evidence="2" id="KW-0378">Hydrolase</keyword>
<dbReference type="EMBL" id="KV417363">
    <property type="protein sequence ID" value="KZO89839.1"/>
    <property type="molecule type" value="Genomic_DNA"/>
</dbReference>
<name>A0A167FTT6_CALVF</name>
<gene>
    <name evidence="4" type="ORF">CALVIDRAFT_569600</name>
</gene>
<dbReference type="Proteomes" id="UP000076738">
    <property type="component" value="Unassembled WGS sequence"/>
</dbReference>
<dbReference type="SUPFAM" id="SSF53474">
    <property type="entry name" value="alpha/beta-Hydrolases"/>
    <property type="match status" value="1"/>
</dbReference>
<dbReference type="InterPro" id="IPR029058">
    <property type="entry name" value="AB_hydrolase_fold"/>
</dbReference>
<evidence type="ECO:0000256" key="1">
    <source>
        <dbReference type="ARBA" id="ARBA00010088"/>
    </source>
</evidence>
<dbReference type="GO" id="GO:0016787">
    <property type="term" value="F:hydrolase activity"/>
    <property type="evidence" value="ECO:0007669"/>
    <property type="project" value="UniProtKB-KW"/>
</dbReference>
<dbReference type="InterPro" id="IPR051601">
    <property type="entry name" value="Serine_prot/Carboxylest_S33"/>
</dbReference>
<dbReference type="PANTHER" id="PTHR43248:SF25">
    <property type="entry name" value="AB HYDROLASE-1 DOMAIN-CONTAINING PROTEIN-RELATED"/>
    <property type="match status" value="1"/>
</dbReference>
<evidence type="ECO:0000259" key="3">
    <source>
        <dbReference type="Pfam" id="PF00561"/>
    </source>
</evidence>
<evidence type="ECO:0000313" key="5">
    <source>
        <dbReference type="Proteomes" id="UP000076738"/>
    </source>
</evidence>
<accession>A0A167FTT6</accession>
<dbReference type="STRING" id="1330018.A0A167FTT6"/>
<dbReference type="AlphaFoldDB" id="A0A167FTT6"/>
<feature type="domain" description="AB hydrolase-1" evidence="3">
    <location>
        <begin position="2"/>
        <end position="161"/>
    </location>
</feature>
<dbReference type="InterPro" id="IPR000073">
    <property type="entry name" value="AB_hydrolase_1"/>
</dbReference>
<protein>
    <recommendedName>
        <fullName evidence="3">AB hydrolase-1 domain-containing protein</fullName>
    </recommendedName>
</protein>